<gene>
    <name evidence="5" type="ORF">MELLADRAFT_93607</name>
</gene>
<accession>F4R9T2</accession>
<evidence type="ECO:0008006" key="7">
    <source>
        <dbReference type="Google" id="ProtNLM"/>
    </source>
</evidence>
<sequence length="156" mass="17883">MTYSVSDIALGFARVWRQADAEDQILGRLATQIANKLMGKYKAFFDPRIDIGDYVVVANARLIKVTRKKEAQKIHYSHSQYPGALKETPYSKLLEQNPPMILRKAVSGMLPKNKTRDRRFERSSIHADESHQYQSNLFKDYTKPNFNTTTTSSSHS</sequence>
<dbReference type="GO" id="GO:0003729">
    <property type="term" value="F:mRNA binding"/>
    <property type="evidence" value="ECO:0007669"/>
    <property type="project" value="TreeGrafter"/>
</dbReference>
<dbReference type="GO" id="GO:0006412">
    <property type="term" value="P:translation"/>
    <property type="evidence" value="ECO:0007669"/>
    <property type="project" value="InterPro"/>
</dbReference>
<dbReference type="VEuPathDB" id="FungiDB:MELLADRAFT_93607"/>
<evidence type="ECO:0000313" key="6">
    <source>
        <dbReference type="Proteomes" id="UP000001072"/>
    </source>
</evidence>
<proteinExistence type="inferred from homology"/>
<dbReference type="InterPro" id="IPR036899">
    <property type="entry name" value="Ribosomal_uL13_sf"/>
</dbReference>
<evidence type="ECO:0000256" key="3">
    <source>
        <dbReference type="ARBA" id="ARBA00023274"/>
    </source>
</evidence>
<dbReference type="HOGENOM" id="CLU_082184_1_2_1"/>
<dbReference type="GO" id="GO:0005762">
    <property type="term" value="C:mitochondrial large ribosomal subunit"/>
    <property type="evidence" value="ECO:0007669"/>
    <property type="project" value="TreeGrafter"/>
</dbReference>
<organism evidence="6">
    <name type="scientific">Melampsora larici-populina (strain 98AG31 / pathotype 3-4-7)</name>
    <name type="common">Poplar leaf rust fungus</name>
    <dbReference type="NCBI Taxonomy" id="747676"/>
    <lineage>
        <taxon>Eukaryota</taxon>
        <taxon>Fungi</taxon>
        <taxon>Dikarya</taxon>
        <taxon>Basidiomycota</taxon>
        <taxon>Pucciniomycotina</taxon>
        <taxon>Pucciniomycetes</taxon>
        <taxon>Pucciniales</taxon>
        <taxon>Melampsoraceae</taxon>
        <taxon>Melampsora</taxon>
    </lineage>
</organism>
<dbReference type="AlphaFoldDB" id="F4R9T2"/>
<feature type="region of interest" description="Disordered" evidence="4">
    <location>
        <begin position="134"/>
        <end position="156"/>
    </location>
</feature>
<evidence type="ECO:0000256" key="1">
    <source>
        <dbReference type="ARBA" id="ARBA00006227"/>
    </source>
</evidence>
<dbReference type="SUPFAM" id="SSF52161">
    <property type="entry name" value="Ribosomal protein L13"/>
    <property type="match status" value="1"/>
</dbReference>
<comment type="similarity">
    <text evidence="1">Belongs to the universal ribosomal protein uL13 family.</text>
</comment>
<dbReference type="eggNOG" id="KOG3203">
    <property type="taxonomic scope" value="Eukaryota"/>
</dbReference>
<dbReference type="NCBIfam" id="TIGR01066">
    <property type="entry name" value="rplM_bact"/>
    <property type="match status" value="1"/>
</dbReference>
<dbReference type="InterPro" id="IPR005822">
    <property type="entry name" value="Ribosomal_uL13"/>
</dbReference>
<dbReference type="Pfam" id="PF00572">
    <property type="entry name" value="Ribosomal_L13"/>
    <property type="match status" value="1"/>
</dbReference>
<dbReference type="PANTHER" id="PTHR11545">
    <property type="entry name" value="RIBOSOMAL PROTEIN L13"/>
    <property type="match status" value="1"/>
</dbReference>
<dbReference type="GeneID" id="18936628"/>
<dbReference type="InParanoid" id="F4R9T2"/>
<reference evidence="6" key="1">
    <citation type="journal article" date="2011" name="Proc. Natl. Acad. Sci. U.S.A.">
        <title>Obligate biotrophy features unraveled by the genomic analysis of rust fungi.</title>
        <authorList>
            <person name="Duplessis S."/>
            <person name="Cuomo C.A."/>
            <person name="Lin Y.-C."/>
            <person name="Aerts A."/>
            <person name="Tisserant E."/>
            <person name="Veneault-Fourrey C."/>
            <person name="Joly D.L."/>
            <person name="Hacquard S."/>
            <person name="Amselem J."/>
            <person name="Cantarel B.L."/>
            <person name="Chiu R."/>
            <person name="Coutinho P.M."/>
            <person name="Feau N."/>
            <person name="Field M."/>
            <person name="Frey P."/>
            <person name="Gelhaye E."/>
            <person name="Goldberg J."/>
            <person name="Grabherr M.G."/>
            <person name="Kodira C.D."/>
            <person name="Kohler A."/>
            <person name="Kuees U."/>
            <person name="Lindquist E.A."/>
            <person name="Lucas S.M."/>
            <person name="Mago R."/>
            <person name="Mauceli E."/>
            <person name="Morin E."/>
            <person name="Murat C."/>
            <person name="Pangilinan J.L."/>
            <person name="Park R."/>
            <person name="Pearson M."/>
            <person name="Quesneville H."/>
            <person name="Rouhier N."/>
            <person name="Sakthikumar S."/>
            <person name="Salamov A.A."/>
            <person name="Schmutz J."/>
            <person name="Selles B."/>
            <person name="Shapiro H."/>
            <person name="Tanguay P."/>
            <person name="Tuskan G.A."/>
            <person name="Henrissat B."/>
            <person name="Van de Peer Y."/>
            <person name="Rouze P."/>
            <person name="Ellis J.G."/>
            <person name="Dodds P.N."/>
            <person name="Schein J.E."/>
            <person name="Zhong S."/>
            <person name="Hamelin R.C."/>
            <person name="Grigoriev I.V."/>
            <person name="Szabo L.J."/>
            <person name="Martin F."/>
        </authorList>
    </citation>
    <scope>NUCLEOTIDE SEQUENCE [LARGE SCALE GENOMIC DNA]</scope>
    <source>
        <strain evidence="6">98AG31 / pathotype 3-4-7</strain>
    </source>
</reference>
<dbReference type="GO" id="GO:0003735">
    <property type="term" value="F:structural constituent of ribosome"/>
    <property type="evidence" value="ECO:0007669"/>
    <property type="project" value="InterPro"/>
</dbReference>
<dbReference type="STRING" id="747676.F4R9T2"/>
<keyword evidence="2" id="KW-0689">Ribosomal protein</keyword>
<dbReference type="Gene3D" id="3.90.1180.10">
    <property type="entry name" value="Ribosomal protein L13"/>
    <property type="match status" value="1"/>
</dbReference>
<dbReference type="HAMAP" id="MF_01366">
    <property type="entry name" value="Ribosomal_uL13"/>
    <property type="match status" value="1"/>
</dbReference>
<keyword evidence="3" id="KW-0687">Ribonucleoprotein</keyword>
<dbReference type="GO" id="GO:0017148">
    <property type="term" value="P:negative regulation of translation"/>
    <property type="evidence" value="ECO:0007669"/>
    <property type="project" value="TreeGrafter"/>
</dbReference>
<name>F4R9T2_MELLP</name>
<dbReference type="Proteomes" id="UP000001072">
    <property type="component" value="Unassembled WGS sequence"/>
</dbReference>
<dbReference type="CDD" id="cd00392">
    <property type="entry name" value="Ribosomal_L13"/>
    <property type="match status" value="1"/>
</dbReference>
<dbReference type="PIRSF" id="PIRSF002181">
    <property type="entry name" value="Ribosomal_L13"/>
    <property type="match status" value="1"/>
</dbReference>
<dbReference type="FunCoup" id="F4R9T2">
    <property type="interactions" value="253"/>
</dbReference>
<dbReference type="InterPro" id="IPR005823">
    <property type="entry name" value="Ribosomal_uL13_bac-type"/>
</dbReference>
<dbReference type="PANTHER" id="PTHR11545:SF2">
    <property type="entry name" value="LARGE RIBOSOMAL SUBUNIT PROTEIN UL13M"/>
    <property type="match status" value="1"/>
</dbReference>
<dbReference type="OrthoDB" id="274622at2759"/>
<evidence type="ECO:0000256" key="4">
    <source>
        <dbReference type="SAM" id="MobiDB-lite"/>
    </source>
</evidence>
<dbReference type="EMBL" id="GL883094">
    <property type="protein sequence ID" value="EGG10577.1"/>
    <property type="molecule type" value="Genomic_DNA"/>
</dbReference>
<dbReference type="KEGG" id="mlr:MELLADRAFT_93607"/>
<dbReference type="RefSeq" id="XP_007406046.1">
    <property type="nucleotide sequence ID" value="XM_007405984.1"/>
</dbReference>
<evidence type="ECO:0000313" key="5">
    <source>
        <dbReference type="EMBL" id="EGG10577.1"/>
    </source>
</evidence>
<keyword evidence="6" id="KW-1185">Reference proteome</keyword>
<evidence type="ECO:0000256" key="2">
    <source>
        <dbReference type="ARBA" id="ARBA00022980"/>
    </source>
</evidence>
<protein>
    <recommendedName>
        <fullName evidence="7">50S ribosomal protein L13</fullName>
    </recommendedName>
</protein>